<proteinExistence type="predicted"/>
<evidence type="ECO:0008006" key="5">
    <source>
        <dbReference type="Google" id="ProtNLM"/>
    </source>
</evidence>
<dbReference type="Proteomes" id="UP000245667">
    <property type="component" value="Unassembled WGS sequence"/>
</dbReference>
<dbReference type="EMBL" id="JACWLN010000002">
    <property type="protein sequence ID" value="MBD1259908.1"/>
    <property type="molecule type" value="Genomic_DNA"/>
</dbReference>
<dbReference type="EMBL" id="QGGQ01000001">
    <property type="protein sequence ID" value="PWK25363.1"/>
    <property type="molecule type" value="Genomic_DNA"/>
</dbReference>
<dbReference type="RefSeq" id="WP_109648323.1">
    <property type="nucleotide sequence ID" value="NZ_JACWLN010000002.1"/>
</dbReference>
<comment type="caution">
    <text evidence="2">The sequence shown here is derived from an EMBL/GenBank/DDBJ whole genome shotgun (WGS) entry which is preliminary data.</text>
</comment>
<dbReference type="PROSITE" id="PS51257">
    <property type="entry name" value="PROKAR_LIPOPROTEIN"/>
    <property type="match status" value="1"/>
</dbReference>
<organism evidence="2 3">
    <name type="scientific">Maribacter polysiphoniae</name>
    <dbReference type="NCBI Taxonomy" id="429344"/>
    <lineage>
        <taxon>Bacteria</taxon>
        <taxon>Pseudomonadati</taxon>
        <taxon>Bacteroidota</taxon>
        <taxon>Flavobacteriia</taxon>
        <taxon>Flavobacteriales</taxon>
        <taxon>Flavobacteriaceae</taxon>
        <taxon>Maribacter</taxon>
    </lineage>
</organism>
<dbReference type="Proteomes" id="UP000651837">
    <property type="component" value="Unassembled WGS sequence"/>
</dbReference>
<dbReference type="AlphaFoldDB" id="A0A316E9E0"/>
<evidence type="ECO:0000313" key="3">
    <source>
        <dbReference type="Proteomes" id="UP000245667"/>
    </source>
</evidence>
<evidence type="ECO:0000313" key="2">
    <source>
        <dbReference type="EMBL" id="PWK25363.1"/>
    </source>
</evidence>
<gene>
    <name evidence="1" type="ORF">HZY62_04860</name>
    <name evidence="2" type="ORF">LX92_00102</name>
</gene>
<reference evidence="1 4" key="2">
    <citation type="submission" date="2020-07" db="EMBL/GenBank/DDBJ databases">
        <title>The draft genome sequence of Maribacter polysiphoniae KCTC 22021.</title>
        <authorList>
            <person name="Mu L."/>
        </authorList>
    </citation>
    <scope>NUCLEOTIDE SEQUENCE [LARGE SCALE GENOMIC DNA]</scope>
    <source>
        <strain evidence="1 4">KCTC 22021</strain>
    </source>
</reference>
<accession>A0A316E9E0</accession>
<evidence type="ECO:0000313" key="1">
    <source>
        <dbReference type="EMBL" id="MBD1259908.1"/>
    </source>
</evidence>
<protein>
    <recommendedName>
        <fullName evidence="5">YD repeat-containing protein</fullName>
    </recommendedName>
</protein>
<dbReference type="OrthoDB" id="1046747at2"/>
<name>A0A316E9E0_9FLAO</name>
<keyword evidence="4" id="KW-1185">Reference proteome</keyword>
<evidence type="ECO:0000313" key="4">
    <source>
        <dbReference type="Proteomes" id="UP000651837"/>
    </source>
</evidence>
<reference evidence="2 3" key="1">
    <citation type="submission" date="2018-05" db="EMBL/GenBank/DDBJ databases">
        <title>Genomic Encyclopedia of Archaeal and Bacterial Type Strains, Phase II (KMG-II): from individual species to whole genera.</title>
        <authorList>
            <person name="Goeker M."/>
        </authorList>
    </citation>
    <scope>NUCLEOTIDE SEQUENCE [LARGE SCALE GENOMIC DNA]</scope>
    <source>
        <strain evidence="2 3">DSM 23514</strain>
    </source>
</reference>
<dbReference type="Gene3D" id="2.180.10.10">
    <property type="entry name" value="RHS repeat-associated core"/>
    <property type="match status" value="1"/>
</dbReference>
<sequence length="268" mass="32082">MKRSIILISISIVFLSCTNLKHLTPFDGYNGKPKIVETLGYTINKDSIKELFIYEAFYFDKKGRMVKSIEYENEERKPLRVYINKYDNKGNIVELNYSNHDGTDSHTVYYSYNRYGQLLKEESRKIVHKYTYDRKNRTAELKSNFKNGKFHDRITFKFNKNWQRTELVTYDETGDITLIYKEEYDENGNVIKVSSYDDKEQLIRFTEILYDKQNKTYESKKYKIDNNDTTLVNISKWHYSYDKYDNVIEEKVVPDEGIVLITQNKITY</sequence>